<proteinExistence type="predicted"/>
<dbReference type="Proteomes" id="UP001459204">
    <property type="component" value="Unassembled WGS sequence"/>
</dbReference>
<keyword evidence="3" id="KW-1185">Reference proteome</keyword>
<dbReference type="RefSeq" id="WP_341727415.1">
    <property type="nucleotide sequence ID" value="NZ_JBBWWT010000013.1"/>
</dbReference>
<reference evidence="2 3" key="1">
    <citation type="submission" date="2024-04" db="EMBL/GenBank/DDBJ databases">
        <title>Draft genome sequence of Pseudoxanthomonas putridarboris WD12.</title>
        <authorList>
            <person name="Oh J."/>
        </authorList>
    </citation>
    <scope>NUCLEOTIDE SEQUENCE [LARGE SCALE GENOMIC DNA]</scope>
    <source>
        <strain evidence="2 3">WD12</strain>
    </source>
</reference>
<feature type="compositionally biased region" description="Basic and acidic residues" evidence="1">
    <location>
        <begin position="1"/>
        <end position="24"/>
    </location>
</feature>
<comment type="caution">
    <text evidence="2">The sequence shown here is derived from an EMBL/GenBank/DDBJ whole genome shotgun (WGS) entry which is preliminary data.</text>
</comment>
<feature type="region of interest" description="Disordered" evidence="1">
    <location>
        <begin position="1"/>
        <end position="34"/>
    </location>
</feature>
<dbReference type="EMBL" id="JBBWWT010000013">
    <property type="protein sequence ID" value="MEL1266243.1"/>
    <property type="molecule type" value="Genomic_DNA"/>
</dbReference>
<accession>A0ABU9J4R6</accession>
<gene>
    <name evidence="2" type="ORF">AAD027_17975</name>
</gene>
<protein>
    <submittedName>
        <fullName evidence="2">Uncharacterized protein</fullName>
    </submittedName>
</protein>
<evidence type="ECO:0000256" key="1">
    <source>
        <dbReference type="SAM" id="MobiDB-lite"/>
    </source>
</evidence>
<organism evidence="2 3">
    <name type="scientific">Pseudoxanthomonas putridarboris</name>
    <dbReference type="NCBI Taxonomy" id="752605"/>
    <lineage>
        <taxon>Bacteria</taxon>
        <taxon>Pseudomonadati</taxon>
        <taxon>Pseudomonadota</taxon>
        <taxon>Gammaproteobacteria</taxon>
        <taxon>Lysobacterales</taxon>
        <taxon>Lysobacteraceae</taxon>
        <taxon>Pseudoxanthomonas</taxon>
    </lineage>
</organism>
<evidence type="ECO:0000313" key="3">
    <source>
        <dbReference type="Proteomes" id="UP001459204"/>
    </source>
</evidence>
<sequence>MDRRRYREHLETLQRTRPHAHESSPRAQVPAAAAVDRQHTDRFAAFSTHDYLRRIRLHPEMSWEDACHAYALAAATHPDYGGQLDLDAEGELENQWELLRGDAGPDWSIARTLLRETWRWLDGSIGPAGTLH</sequence>
<name>A0ABU9J4R6_9GAMM</name>
<evidence type="ECO:0000313" key="2">
    <source>
        <dbReference type="EMBL" id="MEL1266243.1"/>
    </source>
</evidence>